<dbReference type="InterPro" id="IPR015943">
    <property type="entry name" value="WD40/YVTN_repeat-like_dom_sf"/>
</dbReference>
<dbReference type="EMBL" id="CP134500">
    <property type="protein sequence ID" value="WNF25665.1"/>
    <property type="molecule type" value="Genomic_DNA"/>
</dbReference>
<comment type="similarity">
    <text evidence="1">Belongs to the cycloisomerase 2 family.</text>
</comment>
<dbReference type="InterPro" id="IPR019405">
    <property type="entry name" value="Lactonase_7-beta_prop"/>
</dbReference>
<dbReference type="Proteomes" id="UP001303236">
    <property type="component" value="Chromosome"/>
</dbReference>
<sequence>MSGNSAGRAFIGSFTSAGGRGITAAAVDRDTGALTVLGSTDAVPDPSFLALAPAGAPAALYAVGESTPGVAAAFDVSGDVPALLGPVRPVEAEAPTHLALASGHLITANYGSGSVTALPVRADGTLGAVSSVLRHEGSGPDTARQEAPHAHQVLADPSGRWVVGVDLGTDSVRVCALDPATGALRPHTETALRPGTGPRHLAFHPSGRLAYVLGELEATLTVCRWDAARGRLDVLGETPVLPEHEDGHERAGDAVRTYPSEVVVAPDGRFLWTANRGHDSISVLTLDETGEKASLVATVGCGGRWPRDLTLDPRGQWLYAANEHSGNVSWFAVDAETGVPQHAGSVEIPAASCVVLT</sequence>
<dbReference type="Pfam" id="PF10282">
    <property type="entry name" value="Lactonase"/>
    <property type="match status" value="1"/>
</dbReference>
<accession>A0ABY9VQ03</accession>
<keyword evidence="2" id="KW-0378">Hydrolase</keyword>
<organism evidence="2 3">
    <name type="scientific">Streptomyces durocortorensis</name>
    <dbReference type="NCBI Taxonomy" id="2811104"/>
    <lineage>
        <taxon>Bacteria</taxon>
        <taxon>Bacillati</taxon>
        <taxon>Actinomycetota</taxon>
        <taxon>Actinomycetes</taxon>
        <taxon>Kitasatosporales</taxon>
        <taxon>Streptomycetaceae</taxon>
        <taxon>Streptomyces</taxon>
    </lineage>
</organism>
<evidence type="ECO:0000313" key="3">
    <source>
        <dbReference type="Proteomes" id="UP001303236"/>
    </source>
</evidence>
<keyword evidence="3" id="KW-1185">Reference proteome</keyword>
<dbReference type="Gene3D" id="2.130.10.10">
    <property type="entry name" value="YVTN repeat-like/Quinoprotein amine dehydrogenase"/>
    <property type="match status" value="1"/>
</dbReference>
<evidence type="ECO:0000313" key="2">
    <source>
        <dbReference type="EMBL" id="WNF25665.1"/>
    </source>
</evidence>
<dbReference type="SUPFAM" id="SSF51004">
    <property type="entry name" value="C-terminal (heme d1) domain of cytochrome cd1-nitrite reductase"/>
    <property type="match status" value="1"/>
</dbReference>
<dbReference type="GO" id="GO:0016787">
    <property type="term" value="F:hydrolase activity"/>
    <property type="evidence" value="ECO:0007669"/>
    <property type="project" value="UniProtKB-KW"/>
</dbReference>
<dbReference type="EC" id="3.1.1.-" evidence="2"/>
<evidence type="ECO:0000256" key="1">
    <source>
        <dbReference type="ARBA" id="ARBA00005564"/>
    </source>
</evidence>
<name>A0ABY9VQ03_9ACTN</name>
<reference evidence="2 3" key="1">
    <citation type="submission" date="2023-09" db="EMBL/GenBank/DDBJ databases">
        <title>Genome completion map analysis of the actinomycetes C11-1.</title>
        <authorList>
            <person name="Qin P."/>
            <person name="Guan P."/>
        </authorList>
    </citation>
    <scope>NUCLEOTIDE SEQUENCE [LARGE SCALE GENOMIC DNA]</scope>
    <source>
        <strain evidence="2 3">C11-1</strain>
    </source>
</reference>
<dbReference type="PANTHER" id="PTHR30344">
    <property type="entry name" value="6-PHOSPHOGLUCONOLACTONASE-RELATED"/>
    <property type="match status" value="1"/>
</dbReference>
<dbReference type="InterPro" id="IPR011048">
    <property type="entry name" value="Haem_d1_sf"/>
</dbReference>
<gene>
    <name evidence="2" type="ORF">RI138_01935</name>
</gene>
<dbReference type="PANTHER" id="PTHR30344:SF1">
    <property type="entry name" value="6-PHOSPHOGLUCONOLACTONASE"/>
    <property type="match status" value="1"/>
</dbReference>
<proteinExistence type="inferred from homology"/>
<dbReference type="InterPro" id="IPR050282">
    <property type="entry name" value="Cycloisomerase_2"/>
</dbReference>
<protein>
    <submittedName>
        <fullName evidence="2">Lactonase family protein</fullName>
        <ecNumber evidence="2">3.1.1.-</ecNumber>
    </submittedName>
</protein>